<sequence length="156" mass="18216">MTGIIFNNPGELSPKQKGKDKLLKDFKKDQINKKLDYLINRKGVYLIDVDGKKYVGSVYGMKGIYGRWNQYINYFNPDSESKRDSNNSQRRIGEKLRDFHQGKNFQKISFEVLEYFEESTSDEEIIDFETKSKKDYKSYHIQTGNKDASANGLNMN</sequence>
<dbReference type="RefSeq" id="WP_094783735.1">
    <property type="nucleotide sequence ID" value="NZ_BEDT01000001.1"/>
</dbReference>
<protein>
    <recommendedName>
        <fullName evidence="3">GIY-YIG domain-containing protein</fullName>
    </recommendedName>
</protein>
<gene>
    <name evidence="1" type="ORF">RsY01_232</name>
</gene>
<evidence type="ECO:0000313" key="1">
    <source>
        <dbReference type="EMBL" id="GAX46653.1"/>
    </source>
</evidence>
<dbReference type="AlphaFoldDB" id="A0A224XAE8"/>
<accession>A0A224XAE8</accession>
<dbReference type="InterPro" id="IPR035901">
    <property type="entry name" value="GIY-YIG_endonuc_sf"/>
</dbReference>
<dbReference type="Proteomes" id="UP000218689">
    <property type="component" value="Unassembled WGS sequence"/>
</dbReference>
<name>A0A224XAE8_9LACT</name>
<dbReference type="OrthoDB" id="89044at2"/>
<dbReference type="Gene3D" id="3.40.1440.10">
    <property type="entry name" value="GIY-YIG endonuclease"/>
    <property type="match status" value="1"/>
</dbReference>
<evidence type="ECO:0008006" key="3">
    <source>
        <dbReference type="Google" id="ProtNLM"/>
    </source>
</evidence>
<proteinExistence type="predicted"/>
<reference evidence="2" key="1">
    <citation type="submission" date="2017-08" db="EMBL/GenBank/DDBJ databases">
        <title>Draft genome sequence of Lactococcus sp. strain Rs-Y01, isolated from the gut of the lower termite Reticulitermes speratus.</title>
        <authorList>
            <person name="Ohkuma M."/>
            <person name="Yuki M."/>
        </authorList>
    </citation>
    <scope>NUCLEOTIDE SEQUENCE [LARGE SCALE GENOMIC DNA]</scope>
    <source>
        <strain evidence="2">Rs-Y01</strain>
    </source>
</reference>
<keyword evidence="2" id="KW-1185">Reference proteome</keyword>
<dbReference type="EMBL" id="BEDT01000001">
    <property type="protein sequence ID" value="GAX46653.1"/>
    <property type="molecule type" value="Genomic_DNA"/>
</dbReference>
<evidence type="ECO:0000313" key="2">
    <source>
        <dbReference type="Proteomes" id="UP000218689"/>
    </source>
</evidence>
<comment type="caution">
    <text evidence="1">The sequence shown here is derived from an EMBL/GenBank/DDBJ whole genome shotgun (WGS) entry which is preliminary data.</text>
</comment>
<organism evidence="1 2">
    <name type="scientific">Pseudolactococcus reticulitermitis</name>
    <dbReference type="NCBI Taxonomy" id="2025039"/>
    <lineage>
        <taxon>Bacteria</taxon>
        <taxon>Bacillati</taxon>
        <taxon>Bacillota</taxon>
        <taxon>Bacilli</taxon>
        <taxon>Lactobacillales</taxon>
        <taxon>Streptococcaceae</taxon>
        <taxon>Pseudolactococcus</taxon>
    </lineage>
</organism>